<evidence type="ECO:0000313" key="2">
    <source>
        <dbReference type="Proteomes" id="UP000031130"/>
    </source>
</evidence>
<dbReference type="OrthoDB" id="9864890at2"/>
<dbReference type="AlphaFoldDB" id="A0A0A8HUL0"/>
<proteinExistence type="predicted"/>
<dbReference type="KEGG" id="cln:UPTC3659_0660"/>
<gene>
    <name evidence="1" type="ORF">UPTC3659_0660</name>
</gene>
<dbReference type="EMBL" id="CP007775">
    <property type="protein sequence ID" value="AJD01512.1"/>
    <property type="molecule type" value="Genomic_DNA"/>
</dbReference>
<accession>A0A0A8HUL0</accession>
<dbReference type="RefSeq" id="WP_158336786.1">
    <property type="nucleotide sequence ID" value="NZ_CP007775.1"/>
</dbReference>
<name>A0A0A8HUL0_CAMLA</name>
<dbReference type="Proteomes" id="UP000031130">
    <property type="component" value="Chromosome"/>
</dbReference>
<dbReference type="HOGENOM" id="CLU_3023392_0_0_7"/>
<protein>
    <submittedName>
        <fullName evidence="1">Uncharacterized protein</fullName>
    </submittedName>
</protein>
<sequence>MTKNEIVLELTKKLLEYLPLDVTQDDGYTNKQPQDLAKELSNIYNTIFETIKCDN</sequence>
<organism evidence="1 2">
    <name type="scientific">Campylobacter lari NCTC 11845</name>
    <dbReference type="NCBI Taxonomy" id="1388749"/>
    <lineage>
        <taxon>Bacteria</taxon>
        <taxon>Pseudomonadati</taxon>
        <taxon>Campylobacterota</taxon>
        <taxon>Epsilonproteobacteria</taxon>
        <taxon>Campylobacterales</taxon>
        <taxon>Campylobacteraceae</taxon>
        <taxon>Campylobacter</taxon>
    </lineage>
</organism>
<evidence type="ECO:0000313" key="1">
    <source>
        <dbReference type="EMBL" id="AJD01512.1"/>
    </source>
</evidence>
<reference evidence="1 2" key="1">
    <citation type="journal article" date="2014" name="Genome Biol. Evol.">
        <title>Comparative Genomics of the Campylobacter lari Group.</title>
        <authorList>
            <person name="Miller W.G."/>
            <person name="Yee E."/>
            <person name="Chapman M.H."/>
            <person name="Smith T.P."/>
            <person name="Bono J.L."/>
            <person name="Huynh S."/>
            <person name="Parker C.T."/>
            <person name="Vandamme P."/>
            <person name="Luong K."/>
            <person name="Korlach J."/>
        </authorList>
    </citation>
    <scope>NUCLEOTIDE SEQUENCE [LARGE SCALE GENOMIC DNA]</scope>
    <source>
        <strain evidence="2">RM3659</strain>
    </source>
</reference>